<feature type="compositionally biased region" description="Polar residues" evidence="1">
    <location>
        <begin position="70"/>
        <end position="80"/>
    </location>
</feature>
<dbReference type="STRING" id="914234.M2R2T7"/>
<dbReference type="Pfam" id="PF20149">
    <property type="entry name" value="DUF6532"/>
    <property type="match status" value="1"/>
</dbReference>
<dbReference type="OrthoDB" id="3064017at2759"/>
<keyword evidence="4" id="KW-1185">Reference proteome</keyword>
<gene>
    <name evidence="3" type="ORF">CERSUDRAFT_98803</name>
</gene>
<evidence type="ECO:0000259" key="2">
    <source>
        <dbReference type="Pfam" id="PF20149"/>
    </source>
</evidence>
<dbReference type="HOGENOM" id="CLU_035507_0_0_1"/>
<feature type="compositionally biased region" description="Polar residues" evidence="1">
    <location>
        <begin position="150"/>
        <end position="166"/>
    </location>
</feature>
<evidence type="ECO:0000313" key="4">
    <source>
        <dbReference type="Proteomes" id="UP000016930"/>
    </source>
</evidence>
<sequence>MAAGMVLDPHLRFVPPPVPLRRSSGDGRSLSDATSTTSLVPLTAALTPVYRTPQALSLVPHDSLPPPPSQNYYPRASQSGEGAGLPDADTEGETSVTDDTAALSANVAGSGSMFQSRRPTLTMLTNGTMSRDQADEHSRTAGMVRKRQNGSRSVSTSPTESASTQTGDEFGSDDDSDGSVSDACPRKKGRDRSARGLANYRLEIINVAYKHFKLLIATSCAWPTDDKKDIYIIESWQVACEEGDWDITRDARLRINEKERRLICDRKCQVCGDMKKAAKCFLPARYGFRPAQNTDPEIADIKEHNRELVGRLLNKIVFAHPEPGNPADFCRNPIITDVISRVFFEQTRNNRTTNLGIKYAEYFEDAMPLPTIALALTAICCAIDEWKEGIEEPIHFTETPYRKHYESYVKTLQTWEDYAVKKPLNAFKRLQQDLLRTCRANAGTSDAMQAEADGAGAAVESLLGEEDFAQWS</sequence>
<evidence type="ECO:0000256" key="1">
    <source>
        <dbReference type="SAM" id="MobiDB-lite"/>
    </source>
</evidence>
<name>M2R2T7_CERS8</name>
<dbReference type="InterPro" id="IPR045341">
    <property type="entry name" value="DUF6532"/>
</dbReference>
<feature type="region of interest" description="Disordered" evidence="1">
    <location>
        <begin position="1"/>
        <end position="35"/>
    </location>
</feature>
<dbReference type="Proteomes" id="UP000016930">
    <property type="component" value="Unassembled WGS sequence"/>
</dbReference>
<organism evidence="3 4">
    <name type="scientific">Ceriporiopsis subvermispora (strain B)</name>
    <name type="common">White-rot fungus</name>
    <name type="synonym">Gelatoporia subvermispora</name>
    <dbReference type="NCBI Taxonomy" id="914234"/>
    <lineage>
        <taxon>Eukaryota</taxon>
        <taxon>Fungi</taxon>
        <taxon>Dikarya</taxon>
        <taxon>Basidiomycota</taxon>
        <taxon>Agaricomycotina</taxon>
        <taxon>Agaricomycetes</taxon>
        <taxon>Polyporales</taxon>
        <taxon>Gelatoporiaceae</taxon>
        <taxon>Gelatoporia</taxon>
    </lineage>
</organism>
<accession>M2R2T7</accession>
<feature type="compositionally biased region" description="Low complexity" evidence="1">
    <location>
        <begin position="20"/>
        <end position="32"/>
    </location>
</feature>
<dbReference type="EMBL" id="KB445807">
    <property type="protein sequence ID" value="EMD33211.1"/>
    <property type="molecule type" value="Genomic_DNA"/>
</dbReference>
<protein>
    <recommendedName>
        <fullName evidence="2">DUF6532 domain-containing protein</fullName>
    </recommendedName>
</protein>
<proteinExistence type="predicted"/>
<feature type="compositionally biased region" description="Polar residues" evidence="1">
    <location>
        <begin position="107"/>
        <end position="131"/>
    </location>
</feature>
<dbReference type="AlphaFoldDB" id="M2R2T7"/>
<feature type="domain" description="DUF6532" evidence="2">
    <location>
        <begin position="208"/>
        <end position="415"/>
    </location>
</feature>
<evidence type="ECO:0000313" key="3">
    <source>
        <dbReference type="EMBL" id="EMD33211.1"/>
    </source>
</evidence>
<reference evidence="3 4" key="1">
    <citation type="journal article" date="2012" name="Proc. Natl. Acad. Sci. U.S.A.">
        <title>Comparative genomics of Ceriporiopsis subvermispora and Phanerochaete chrysosporium provide insight into selective ligninolysis.</title>
        <authorList>
            <person name="Fernandez-Fueyo E."/>
            <person name="Ruiz-Duenas F.J."/>
            <person name="Ferreira P."/>
            <person name="Floudas D."/>
            <person name="Hibbett D.S."/>
            <person name="Canessa P."/>
            <person name="Larrondo L.F."/>
            <person name="James T.Y."/>
            <person name="Seelenfreund D."/>
            <person name="Lobos S."/>
            <person name="Polanco R."/>
            <person name="Tello M."/>
            <person name="Honda Y."/>
            <person name="Watanabe T."/>
            <person name="Watanabe T."/>
            <person name="Ryu J.S."/>
            <person name="Kubicek C.P."/>
            <person name="Schmoll M."/>
            <person name="Gaskell J."/>
            <person name="Hammel K.E."/>
            <person name="St John F.J."/>
            <person name="Vanden Wymelenberg A."/>
            <person name="Sabat G."/>
            <person name="Splinter BonDurant S."/>
            <person name="Syed K."/>
            <person name="Yadav J.S."/>
            <person name="Doddapaneni H."/>
            <person name="Subramanian V."/>
            <person name="Lavin J.L."/>
            <person name="Oguiza J.A."/>
            <person name="Perez G."/>
            <person name="Pisabarro A.G."/>
            <person name="Ramirez L."/>
            <person name="Santoyo F."/>
            <person name="Master E."/>
            <person name="Coutinho P.M."/>
            <person name="Henrissat B."/>
            <person name="Lombard V."/>
            <person name="Magnuson J.K."/>
            <person name="Kuees U."/>
            <person name="Hori C."/>
            <person name="Igarashi K."/>
            <person name="Samejima M."/>
            <person name="Held B.W."/>
            <person name="Barry K.W."/>
            <person name="LaButti K.M."/>
            <person name="Lapidus A."/>
            <person name="Lindquist E.A."/>
            <person name="Lucas S.M."/>
            <person name="Riley R."/>
            <person name="Salamov A.A."/>
            <person name="Hoffmeister D."/>
            <person name="Schwenk D."/>
            <person name="Hadar Y."/>
            <person name="Yarden O."/>
            <person name="de Vries R.P."/>
            <person name="Wiebenga A."/>
            <person name="Stenlid J."/>
            <person name="Eastwood D."/>
            <person name="Grigoriev I.V."/>
            <person name="Berka R.M."/>
            <person name="Blanchette R.A."/>
            <person name="Kersten P."/>
            <person name="Martinez A.T."/>
            <person name="Vicuna R."/>
            <person name="Cullen D."/>
        </authorList>
    </citation>
    <scope>NUCLEOTIDE SEQUENCE [LARGE SCALE GENOMIC DNA]</scope>
    <source>
        <strain evidence="3 4">B</strain>
    </source>
</reference>
<feature type="region of interest" description="Disordered" evidence="1">
    <location>
        <begin position="57"/>
        <end position="190"/>
    </location>
</feature>